<dbReference type="Proteomes" id="UP001593833">
    <property type="component" value="Unassembled WGS sequence"/>
</dbReference>
<reference evidence="1 2" key="1">
    <citation type="submission" date="2024-09" db="EMBL/GenBank/DDBJ databases">
        <authorList>
            <person name="D'Angelo T."/>
        </authorList>
    </citation>
    <scope>NUCLEOTIDE SEQUENCE [LARGE SCALE GENOMIC DNA]</scope>
    <source>
        <strain evidence="1">SAG AM-320-E07</strain>
    </source>
</reference>
<comment type="caution">
    <text evidence="1">The sequence shown here is derived from an EMBL/GenBank/DDBJ whole genome shotgun (WGS) entry which is preliminary data.</text>
</comment>
<dbReference type="Gene3D" id="1.10.3540.10">
    <property type="entry name" value="uncharacterized protein from magnetospirillum magneticum domain"/>
    <property type="match status" value="1"/>
</dbReference>
<gene>
    <name evidence="1" type="ORF">ACFL6M_06310</name>
</gene>
<keyword evidence="2" id="KW-1185">Reference proteome</keyword>
<name>A0ABV6YM20_UNCEI</name>
<dbReference type="EMBL" id="JBHPKH010000093">
    <property type="protein sequence ID" value="MFC1573196.1"/>
    <property type="molecule type" value="Genomic_DNA"/>
</dbReference>
<proteinExistence type="predicted"/>
<accession>A0ABV6YM20</accession>
<sequence>MIYTATITSASLRLRESRIVADLLLQAVTGEAWKEAILTQNVLQMGSAVSIKRISRLLRTRLEPLGEGMWKMVRDGGRTQATQAVFASAVKHSRLLGDFMDITIREQRTLFAKKLEYGMWSEYIAGCRGRDPDMPHWSDATVTRLRSAVFSMLTEAGYLKDTRSLYLQNVFVDTQLADYLRDRGETYVLRCLEVTE</sequence>
<dbReference type="Pfam" id="PF08849">
    <property type="entry name" value="BrxA"/>
    <property type="match status" value="1"/>
</dbReference>
<organism evidence="1 2">
    <name type="scientific">Eiseniibacteriota bacterium</name>
    <dbReference type="NCBI Taxonomy" id="2212470"/>
    <lineage>
        <taxon>Bacteria</taxon>
        <taxon>Candidatus Eiseniibacteriota</taxon>
    </lineage>
</organism>
<protein>
    <submittedName>
        <fullName evidence="1">DUF1819 family protein</fullName>
    </submittedName>
</protein>
<dbReference type="InterPro" id="IPR023137">
    <property type="entry name" value="BrxA_sf"/>
</dbReference>
<dbReference type="InterPro" id="IPR014948">
    <property type="entry name" value="BrxA"/>
</dbReference>
<evidence type="ECO:0000313" key="1">
    <source>
        <dbReference type="EMBL" id="MFC1573196.1"/>
    </source>
</evidence>
<evidence type="ECO:0000313" key="2">
    <source>
        <dbReference type="Proteomes" id="UP001593833"/>
    </source>
</evidence>